<comment type="caution">
    <text evidence="2">The sequence shown here is derived from an EMBL/GenBank/DDBJ whole genome shotgun (WGS) entry which is preliminary data.</text>
</comment>
<dbReference type="Proteomes" id="UP000648908">
    <property type="component" value="Unassembled WGS sequence"/>
</dbReference>
<accession>A0A8K0VAK7</accession>
<evidence type="ECO:0000259" key="1">
    <source>
        <dbReference type="Pfam" id="PF01872"/>
    </source>
</evidence>
<reference evidence="2" key="1">
    <citation type="submission" date="2021-01" db="EMBL/GenBank/DDBJ databases">
        <title>Tabrizicola alba sp. nov. a motile alkaliphilic bacterium isolated from a soda lake.</title>
        <authorList>
            <person name="Szuroczki S."/>
            <person name="Abbaszade G."/>
            <person name="Schumann P."/>
            <person name="Toth E."/>
        </authorList>
    </citation>
    <scope>NUCLEOTIDE SEQUENCE</scope>
    <source>
        <strain evidence="2">DMG-N-6</strain>
    </source>
</reference>
<dbReference type="AlphaFoldDB" id="A0A8K0VAK7"/>
<sequence>MATFVYGMNLSLDGYVDHMAFDPDPDLFQHWTDHVRGLSGSLYGRRMYEVMRYWDDELPEWTPARRAFAQVWRAQPKWVLSRSLTGVGPNTTLLTGDTEAEIRRIKAQHDGEIAVSGTVLAQGLGALGLIDEYRMYLHPVVLGGGTPFFAGARPPLRLFGTDRFGAGVIRLTYRPL</sequence>
<evidence type="ECO:0000313" key="3">
    <source>
        <dbReference type="Proteomes" id="UP000648908"/>
    </source>
</evidence>
<dbReference type="Pfam" id="PF01872">
    <property type="entry name" value="RibD_C"/>
    <property type="match status" value="1"/>
</dbReference>
<proteinExistence type="predicted"/>
<evidence type="ECO:0000313" key="2">
    <source>
        <dbReference type="EMBL" id="MBL4916274.1"/>
    </source>
</evidence>
<protein>
    <submittedName>
        <fullName evidence="2">Dihydrofolate reductase family protein</fullName>
    </submittedName>
</protein>
<gene>
    <name evidence="2" type="ORF">JL811_03485</name>
</gene>
<dbReference type="InterPro" id="IPR002734">
    <property type="entry name" value="RibDG_C"/>
</dbReference>
<name>A0A8K0VAK7_9RHOB</name>
<dbReference type="GO" id="GO:0009231">
    <property type="term" value="P:riboflavin biosynthetic process"/>
    <property type="evidence" value="ECO:0007669"/>
    <property type="project" value="InterPro"/>
</dbReference>
<dbReference type="RefSeq" id="WP_202686942.1">
    <property type="nucleotide sequence ID" value="NZ_JAESVN010000001.1"/>
</dbReference>
<keyword evidence="3" id="KW-1185">Reference proteome</keyword>
<dbReference type="SUPFAM" id="SSF53597">
    <property type="entry name" value="Dihydrofolate reductase-like"/>
    <property type="match status" value="1"/>
</dbReference>
<feature type="domain" description="Bacterial bifunctional deaminase-reductase C-terminal" evidence="1">
    <location>
        <begin position="8"/>
        <end position="168"/>
    </location>
</feature>
<dbReference type="GO" id="GO:0008703">
    <property type="term" value="F:5-amino-6-(5-phosphoribosylamino)uracil reductase activity"/>
    <property type="evidence" value="ECO:0007669"/>
    <property type="project" value="InterPro"/>
</dbReference>
<dbReference type="EMBL" id="JAESVN010000001">
    <property type="protein sequence ID" value="MBL4916274.1"/>
    <property type="molecule type" value="Genomic_DNA"/>
</dbReference>
<organism evidence="2 3">
    <name type="scientific">Szabonella alba</name>
    <dbReference type="NCBI Taxonomy" id="2804194"/>
    <lineage>
        <taxon>Bacteria</taxon>
        <taxon>Pseudomonadati</taxon>
        <taxon>Pseudomonadota</taxon>
        <taxon>Alphaproteobacteria</taxon>
        <taxon>Rhodobacterales</taxon>
        <taxon>Paracoccaceae</taxon>
        <taxon>Szabonella</taxon>
    </lineage>
</organism>
<dbReference type="InterPro" id="IPR024072">
    <property type="entry name" value="DHFR-like_dom_sf"/>
</dbReference>
<dbReference type="Gene3D" id="3.40.430.10">
    <property type="entry name" value="Dihydrofolate Reductase, subunit A"/>
    <property type="match status" value="1"/>
</dbReference>